<gene>
    <name evidence="3" type="ORF">IAC79_04335</name>
</gene>
<accession>A0A9D1NMW4</accession>
<dbReference type="SUPFAM" id="SSF51735">
    <property type="entry name" value="NAD(P)-binding Rossmann-fold domains"/>
    <property type="match status" value="1"/>
</dbReference>
<dbReference type="Pfam" id="PF02080">
    <property type="entry name" value="TrkA_C"/>
    <property type="match status" value="1"/>
</dbReference>
<protein>
    <submittedName>
        <fullName evidence="3">TrkA family potassium uptake protein</fullName>
    </submittedName>
</protein>
<feature type="domain" description="RCK N-terminal" evidence="1">
    <location>
        <begin position="1"/>
        <end position="117"/>
    </location>
</feature>
<dbReference type="InterPro" id="IPR050721">
    <property type="entry name" value="Trk_Ktr_HKT_K-transport"/>
</dbReference>
<sequence>MKRIGIIGSGRFGEALVQALAAQGAEVLLMDTDRRKIQELSEYVTKAIEGDATNIHALEEAGFATCDTVVVAIGENVEGSIMATVNCKDLGVRTVVAKASTDVHGRVLRRVGADVVIFPNRDRAQRLARSLLTVSQVDLFEIADGLCAAEIQAPDAVTDKTLAEADVRRAHGITVLAIRRLDDADPAAPRRLIIPQADTPIRGDDHLLVCGASDKIDAFAQA</sequence>
<dbReference type="Gene3D" id="3.40.50.720">
    <property type="entry name" value="NAD(P)-binding Rossmann-like Domain"/>
    <property type="match status" value="1"/>
</dbReference>
<dbReference type="Proteomes" id="UP000886845">
    <property type="component" value="Unassembled WGS sequence"/>
</dbReference>
<reference evidence="3" key="1">
    <citation type="submission" date="2020-10" db="EMBL/GenBank/DDBJ databases">
        <authorList>
            <person name="Gilroy R."/>
        </authorList>
    </citation>
    <scope>NUCLEOTIDE SEQUENCE</scope>
    <source>
        <strain evidence="3">35461</strain>
    </source>
</reference>
<feature type="domain" description="RCK C-terminal" evidence="2">
    <location>
        <begin position="134"/>
        <end position="222"/>
    </location>
</feature>
<name>A0A9D1NMW4_9BACT</name>
<comment type="caution">
    <text evidence="3">The sequence shown here is derived from an EMBL/GenBank/DDBJ whole genome shotgun (WGS) entry which is preliminary data.</text>
</comment>
<dbReference type="SUPFAM" id="SSF116726">
    <property type="entry name" value="TrkA C-terminal domain-like"/>
    <property type="match status" value="1"/>
</dbReference>
<dbReference type="PROSITE" id="PS51202">
    <property type="entry name" value="RCK_C"/>
    <property type="match status" value="1"/>
</dbReference>
<dbReference type="PANTHER" id="PTHR43833:SF7">
    <property type="entry name" value="KTR SYSTEM POTASSIUM UPTAKE PROTEIN C"/>
    <property type="match status" value="1"/>
</dbReference>
<dbReference type="GO" id="GO:0006813">
    <property type="term" value="P:potassium ion transport"/>
    <property type="evidence" value="ECO:0007669"/>
    <property type="project" value="InterPro"/>
</dbReference>
<evidence type="ECO:0000259" key="1">
    <source>
        <dbReference type="PROSITE" id="PS51201"/>
    </source>
</evidence>
<evidence type="ECO:0000259" key="2">
    <source>
        <dbReference type="PROSITE" id="PS51202"/>
    </source>
</evidence>
<dbReference type="PANTHER" id="PTHR43833">
    <property type="entry name" value="POTASSIUM CHANNEL PROTEIN 2-RELATED-RELATED"/>
    <property type="match status" value="1"/>
</dbReference>
<dbReference type="InterPro" id="IPR036291">
    <property type="entry name" value="NAD(P)-bd_dom_sf"/>
</dbReference>
<dbReference type="EMBL" id="DVOR01000139">
    <property type="protein sequence ID" value="HIV09323.1"/>
    <property type="molecule type" value="Genomic_DNA"/>
</dbReference>
<dbReference type="InterPro" id="IPR006037">
    <property type="entry name" value="RCK_C"/>
</dbReference>
<dbReference type="InterPro" id="IPR003148">
    <property type="entry name" value="RCK_N"/>
</dbReference>
<dbReference type="Gene3D" id="3.30.70.1450">
    <property type="entry name" value="Regulator of K+ conductance, C-terminal domain"/>
    <property type="match status" value="1"/>
</dbReference>
<evidence type="ECO:0000313" key="3">
    <source>
        <dbReference type="EMBL" id="HIV09323.1"/>
    </source>
</evidence>
<dbReference type="PROSITE" id="PS51201">
    <property type="entry name" value="RCK_N"/>
    <property type="match status" value="1"/>
</dbReference>
<evidence type="ECO:0000313" key="4">
    <source>
        <dbReference type="Proteomes" id="UP000886845"/>
    </source>
</evidence>
<reference evidence="3" key="2">
    <citation type="journal article" date="2021" name="PeerJ">
        <title>Extensive microbial diversity within the chicken gut microbiome revealed by metagenomics and culture.</title>
        <authorList>
            <person name="Gilroy R."/>
            <person name="Ravi A."/>
            <person name="Getino M."/>
            <person name="Pursley I."/>
            <person name="Horton D.L."/>
            <person name="Alikhan N.F."/>
            <person name="Baker D."/>
            <person name="Gharbi K."/>
            <person name="Hall N."/>
            <person name="Watson M."/>
            <person name="Adriaenssens E.M."/>
            <person name="Foster-Nyarko E."/>
            <person name="Jarju S."/>
            <person name="Secka A."/>
            <person name="Antonio M."/>
            <person name="Oren A."/>
            <person name="Chaudhuri R.R."/>
            <person name="La Ragione R."/>
            <person name="Hildebrand F."/>
            <person name="Pallen M.J."/>
        </authorList>
    </citation>
    <scope>NUCLEOTIDE SEQUENCE</scope>
    <source>
        <strain evidence="3">35461</strain>
    </source>
</reference>
<dbReference type="InterPro" id="IPR036721">
    <property type="entry name" value="RCK_C_sf"/>
</dbReference>
<dbReference type="Pfam" id="PF02254">
    <property type="entry name" value="TrkA_N"/>
    <property type="match status" value="1"/>
</dbReference>
<organism evidence="3 4">
    <name type="scientific">Candidatus Spyradenecus faecavium</name>
    <dbReference type="NCBI Taxonomy" id="2840947"/>
    <lineage>
        <taxon>Bacteria</taxon>
        <taxon>Pseudomonadati</taxon>
        <taxon>Lentisphaerota</taxon>
        <taxon>Lentisphaeria</taxon>
        <taxon>Lentisphaerales</taxon>
        <taxon>Lentisphaeraceae</taxon>
        <taxon>Lentisphaeraceae incertae sedis</taxon>
        <taxon>Candidatus Spyradenecus</taxon>
    </lineage>
</organism>
<proteinExistence type="predicted"/>
<dbReference type="GO" id="GO:0008324">
    <property type="term" value="F:monoatomic cation transmembrane transporter activity"/>
    <property type="evidence" value="ECO:0007669"/>
    <property type="project" value="InterPro"/>
</dbReference>
<dbReference type="AlphaFoldDB" id="A0A9D1NMW4"/>